<evidence type="ECO:0000313" key="2">
    <source>
        <dbReference type="EMBL" id="EDW34244.1"/>
    </source>
</evidence>
<keyword evidence="3" id="KW-1185">Reference proteome</keyword>
<feature type="region of interest" description="Disordered" evidence="1">
    <location>
        <begin position="169"/>
        <end position="195"/>
    </location>
</feature>
<gene>
    <name evidence="2" type="primary">Dper\GL22145</name>
    <name evidence="2" type="ORF">Dper_GL22145</name>
</gene>
<accession>B4GF59</accession>
<proteinExistence type="predicted"/>
<dbReference type="Proteomes" id="UP000008744">
    <property type="component" value="Unassembled WGS sequence"/>
</dbReference>
<feature type="region of interest" description="Disordered" evidence="1">
    <location>
        <begin position="226"/>
        <end position="276"/>
    </location>
</feature>
<protein>
    <submittedName>
        <fullName evidence="2">GL22145</fullName>
    </submittedName>
</protein>
<name>B4GF59_DROPE</name>
<dbReference type="EMBL" id="CH479182">
    <property type="protein sequence ID" value="EDW34244.1"/>
    <property type="molecule type" value="Genomic_DNA"/>
</dbReference>
<feature type="compositionally biased region" description="Polar residues" evidence="1">
    <location>
        <begin position="171"/>
        <end position="195"/>
    </location>
</feature>
<sequence length="276" mass="31087">MEESIEALPAVQQVTLKPKEGKIISYYDVLSDSELDDLRNVVDDDDDDDEEEEDADKTVLLMNEALVLEAAFRLGMKHSTEWTLESDVDELEAEMNRARTTPLTDSLSLFLKRNNYLRLKDIRPSETLLSQPQHLKSRNLSLERCINPSGPSQKKRPCRSQQLKLLRDDCGTSSDSVLSPESRSSCVSGSRRQLNQHRLLSPNTTERLKKEMSLRVKLIYEALKDRPKSKAGTRQSASNSSTSSCLSSSDSDSSSASDSSCDHNTRLEKTSFRRNL</sequence>
<dbReference type="HOGENOM" id="CLU_1009242_0_0_1"/>
<organism evidence="3">
    <name type="scientific">Drosophila persimilis</name>
    <name type="common">Fruit fly</name>
    <dbReference type="NCBI Taxonomy" id="7234"/>
    <lineage>
        <taxon>Eukaryota</taxon>
        <taxon>Metazoa</taxon>
        <taxon>Ecdysozoa</taxon>
        <taxon>Arthropoda</taxon>
        <taxon>Hexapoda</taxon>
        <taxon>Insecta</taxon>
        <taxon>Pterygota</taxon>
        <taxon>Neoptera</taxon>
        <taxon>Endopterygota</taxon>
        <taxon>Diptera</taxon>
        <taxon>Brachycera</taxon>
        <taxon>Muscomorpha</taxon>
        <taxon>Ephydroidea</taxon>
        <taxon>Drosophilidae</taxon>
        <taxon>Drosophila</taxon>
        <taxon>Sophophora</taxon>
    </lineage>
</organism>
<dbReference type="AlphaFoldDB" id="B4GF59"/>
<evidence type="ECO:0000256" key="1">
    <source>
        <dbReference type="SAM" id="MobiDB-lite"/>
    </source>
</evidence>
<reference evidence="2 3" key="1">
    <citation type="journal article" date="2007" name="Nature">
        <title>Evolution of genes and genomes on the Drosophila phylogeny.</title>
        <authorList>
            <consortium name="Drosophila 12 Genomes Consortium"/>
            <person name="Clark A.G."/>
            <person name="Eisen M.B."/>
            <person name="Smith D.R."/>
            <person name="Bergman C.M."/>
            <person name="Oliver B."/>
            <person name="Markow T.A."/>
            <person name="Kaufman T.C."/>
            <person name="Kellis M."/>
            <person name="Gelbart W."/>
            <person name="Iyer V.N."/>
            <person name="Pollard D.A."/>
            <person name="Sackton T.B."/>
            <person name="Larracuente A.M."/>
            <person name="Singh N.D."/>
            <person name="Abad J.P."/>
            <person name="Abt D.N."/>
            <person name="Adryan B."/>
            <person name="Aguade M."/>
            <person name="Akashi H."/>
            <person name="Anderson W.W."/>
            <person name="Aquadro C.F."/>
            <person name="Ardell D.H."/>
            <person name="Arguello R."/>
            <person name="Artieri C.G."/>
            <person name="Barbash D.A."/>
            <person name="Barker D."/>
            <person name="Barsanti P."/>
            <person name="Batterham P."/>
            <person name="Batzoglou S."/>
            <person name="Begun D."/>
            <person name="Bhutkar A."/>
            <person name="Blanco E."/>
            <person name="Bosak S.A."/>
            <person name="Bradley R.K."/>
            <person name="Brand A.D."/>
            <person name="Brent M.R."/>
            <person name="Brooks A.N."/>
            <person name="Brown R.H."/>
            <person name="Butlin R.K."/>
            <person name="Caggese C."/>
            <person name="Calvi B.R."/>
            <person name="Bernardo de Carvalho A."/>
            <person name="Caspi A."/>
            <person name="Castrezana S."/>
            <person name="Celniker S.E."/>
            <person name="Chang J.L."/>
            <person name="Chapple C."/>
            <person name="Chatterji S."/>
            <person name="Chinwalla A."/>
            <person name="Civetta A."/>
            <person name="Clifton S.W."/>
            <person name="Comeron J.M."/>
            <person name="Costello J.C."/>
            <person name="Coyne J.A."/>
            <person name="Daub J."/>
            <person name="David R.G."/>
            <person name="Delcher A.L."/>
            <person name="Delehaunty K."/>
            <person name="Do C.B."/>
            <person name="Ebling H."/>
            <person name="Edwards K."/>
            <person name="Eickbush T."/>
            <person name="Evans J.D."/>
            <person name="Filipski A."/>
            <person name="Findeiss S."/>
            <person name="Freyhult E."/>
            <person name="Fulton L."/>
            <person name="Fulton R."/>
            <person name="Garcia A.C."/>
            <person name="Gardiner A."/>
            <person name="Garfield D.A."/>
            <person name="Garvin B.E."/>
            <person name="Gibson G."/>
            <person name="Gilbert D."/>
            <person name="Gnerre S."/>
            <person name="Godfrey J."/>
            <person name="Good R."/>
            <person name="Gotea V."/>
            <person name="Gravely B."/>
            <person name="Greenberg A.J."/>
            <person name="Griffiths-Jones S."/>
            <person name="Gross S."/>
            <person name="Guigo R."/>
            <person name="Gustafson E.A."/>
            <person name="Haerty W."/>
            <person name="Hahn M.W."/>
            <person name="Halligan D.L."/>
            <person name="Halpern A.L."/>
            <person name="Halter G.M."/>
            <person name="Han M.V."/>
            <person name="Heger A."/>
            <person name="Hillier L."/>
            <person name="Hinrichs A.S."/>
            <person name="Holmes I."/>
            <person name="Hoskins R.A."/>
            <person name="Hubisz M.J."/>
            <person name="Hultmark D."/>
            <person name="Huntley M.A."/>
            <person name="Jaffe D.B."/>
            <person name="Jagadeeshan S."/>
            <person name="Jeck W.R."/>
            <person name="Johnson J."/>
            <person name="Jones C.D."/>
            <person name="Jordan W.C."/>
            <person name="Karpen G.H."/>
            <person name="Kataoka E."/>
            <person name="Keightley P.D."/>
            <person name="Kheradpour P."/>
            <person name="Kirkness E.F."/>
            <person name="Koerich L.B."/>
            <person name="Kristiansen K."/>
            <person name="Kudrna D."/>
            <person name="Kulathinal R.J."/>
            <person name="Kumar S."/>
            <person name="Kwok R."/>
            <person name="Lander E."/>
            <person name="Langley C.H."/>
            <person name="Lapoint R."/>
            <person name="Lazzaro B.P."/>
            <person name="Lee S.J."/>
            <person name="Levesque L."/>
            <person name="Li R."/>
            <person name="Lin C.F."/>
            <person name="Lin M.F."/>
            <person name="Lindblad-Toh K."/>
            <person name="Llopart A."/>
            <person name="Long M."/>
            <person name="Low L."/>
            <person name="Lozovsky E."/>
            <person name="Lu J."/>
            <person name="Luo M."/>
            <person name="Machado C.A."/>
            <person name="Makalowski W."/>
            <person name="Marzo M."/>
            <person name="Matsuda M."/>
            <person name="Matzkin L."/>
            <person name="McAllister B."/>
            <person name="McBride C.S."/>
            <person name="McKernan B."/>
            <person name="McKernan K."/>
            <person name="Mendez-Lago M."/>
            <person name="Minx P."/>
            <person name="Mollenhauer M.U."/>
            <person name="Montooth K."/>
            <person name="Mount S.M."/>
            <person name="Mu X."/>
            <person name="Myers E."/>
            <person name="Negre B."/>
            <person name="Newfeld S."/>
            <person name="Nielsen R."/>
            <person name="Noor M.A."/>
            <person name="O'Grady P."/>
            <person name="Pachter L."/>
            <person name="Papaceit M."/>
            <person name="Parisi M.J."/>
            <person name="Parisi M."/>
            <person name="Parts L."/>
            <person name="Pedersen J.S."/>
            <person name="Pesole G."/>
            <person name="Phillippy A.M."/>
            <person name="Ponting C.P."/>
            <person name="Pop M."/>
            <person name="Porcelli D."/>
            <person name="Powell J.R."/>
            <person name="Prohaska S."/>
            <person name="Pruitt K."/>
            <person name="Puig M."/>
            <person name="Quesneville H."/>
            <person name="Ram K.R."/>
            <person name="Rand D."/>
            <person name="Rasmussen M.D."/>
            <person name="Reed L.K."/>
            <person name="Reenan R."/>
            <person name="Reily A."/>
            <person name="Remington K.A."/>
            <person name="Rieger T.T."/>
            <person name="Ritchie M.G."/>
            <person name="Robin C."/>
            <person name="Rogers Y.H."/>
            <person name="Rohde C."/>
            <person name="Rozas J."/>
            <person name="Rubenfield M.J."/>
            <person name="Ruiz A."/>
            <person name="Russo S."/>
            <person name="Salzberg S.L."/>
            <person name="Sanchez-Gracia A."/>
            <person name="Saranga D.J."/>
            <person name="Sato H."/>
            <person name="Schaeffer S.W."/>
            <person name="Schatz M.C."/>
            <person name="Schlenke T."/>
            <person name="Schwartz R."/>
            <person name="Segarra C."/>
            <person name="Singh R.S."/>
            <person name="Sirot L."/>
            <person name="Sirota M."/>
            <person name="Sisneros N.B."/>
            <person name="Smith C.D."/>
            <person name="Smith T.F."/>
            <person name="Spieth J."/>
            <person name="Stage D.E."/>
            <person name="Stark A."/>
            <person name="Stephan W."/>
            <person name="Strausberg R.L."/>
            <person name="Strempel S."/>
            <person name="Sturgill D."/>
            <person name="Sutton G."/>
            <person name="Sutton G.G."/>
            <person name="Tao W."/>
            <person name="Teichmann S."/>
            <person name="Tobari Y.N."/>
            <person name="Tomimura Y."/>
            <person name="Tsolas J.M."/>
            <person name="Valente V.L."/>
            <person name="Venter E."/>
            <person name="Venter J.C."/>
            <person name="Vicario S."/>
            <person name="Vieira F.G."/>
            <person name="Vilella A.J."/>
            <person name="Villasante A."/>
            <person name="Walenz B."/>
            <person name="Wang J."/>
            <person name="Wasserman M."/>
            <person name="Watts T."/>
            <person name="Wilson D."/>
            <person name="Wilson R.K."/>
            <person name="Wing R.A."/>
            <person name="Wolfner M.F."/>
            <person name="Wong A."/>
            <person name="Wong G.K."/>
            <person name="Wu C.I."/>
            <person name="Wu G."/>
            <person name="Yamamoto D."/>
            <person name="Yang H.P."/>
            <person name="Yang S.P."/>
            <person name="Yorke J.A."/>
            <person name="Yoshida K."/>
            <person name="Zdobnov E."/>
            <person name="Zhang P."/>
            <person name="Zhang Y."/>
            <person name="Zimin A.V."/>
            <person name="Baldwin J."/>
            <person name="Abdouelleil A."/>
            <person name="Abdulkadir J."/>
            <person name="Abebe A."/>
            <person name="Abera B."/>
            <person name="Abreu J."/>
            <person name="Acer S.C."/>
            <person name="Aftuck L."/>
            <person name="Alexander A."/>
            <person name="An P."/>
            <person name="Anderson E."/>
            <person name="Anderson S."/>
            <person name="Arachi H."/>
            <person name="Azer M."/>
            <person name="Bachantsang P."/>
            <person name="Barry A."/>
            <person name="Bayul T."/>
            <person name="Berlin A."/>
            <person name="Bessette D."/>
            <person name="Bloom T."/>
            <person name="Blye J."/>
            <person name="Boguslavskiy L."/>
            <person name="Bonnet C."/>
            <person name="Boukhgalter B."/>
            <person name="Bourzgui I."/>
            <person name="Brown A."/>
            <person name="Cahill P."/>
            <person name="Channer S."/>
            <person name="Cheshatsang Y."/>
            <person name="Chuda L."/>
            <person name="Citroen M."/>
            <person name="Collymore A."/>
            <person name="Cooke P."/>
            <person name="Costello M."/>
            <person name="D'Aco K."/>
            <person name="Daza R."/>
            <person name="De Haan G."/>
            <person name="DeGray S."/>
            <person name="DeMaso C."/>
            <person name="Dhargay N."/>
            <person name="Dooley K."/>
            <person name="Dooley E."/>
            <person name="Doricent M."/>
            <person name="Dorje P."/>
            <person name="Dorjee K."/>
            <person name="Dupes A."/>
            <person name="Elong R."/>
            <person name="Falk J."/>
            <person name="Farina A."/>
            <person name="Faro S."/>
            <person name="Ferguson D."/>
            <person name="Fisher S."/>
            <person name="Foley C.D."/>
            <person name="Franke A."/>
            <person name="Friedrich D."/>
            <person name="Gadbois L."/>
            <person name="Gearin G."/>
            <person name="Gearin C.R."/>
            <person name="Giannoukos G."/>
            <person name="Goode T."/>
            <person name="Graham J."/>
            <person name="Grandbois E."/>
            <person name="Grewal S."/>
            <person name="Gyaltsen K."/>
            <person name="Hafez N."/>
            <person name="Hagos B."/>
            <person name="Hall J."/>
            <person name="Henson C."/>
            <person name="Hollinger A."/>
            <person name="Honan T."/>
            <person name="Huard M.D."/>
            <person name="Hughes L."/>
            <person name="Hurhula B."/>
            <person name="Husby M.E."/>
            <person name="Kamat A."/>
            <person name="Kanga B."/>
            <person name="Kashin S."/>
            <person name="Khazanovich D."/>
            <person name="Kisner P."/>
            <person name="Lance K."/>
            <person name="Lara M."/>
            <person name="Lee W."/>
            <person name="Lennon N."/>
            <person name="Letendre F."/>
            <person name="LeVine R."/>
            <person name="Lipovsky A."/>
            <person name="Liu X."/>
            <person name="Liu J."/>
            <person name="Liu S."/>
            <person name="Lokyitsang T."/>
            <person name="Lokyitsang Y."/>
            <person name="Lubonja R."/>
            <person name="Lui A."/>
            <person name="MacDonald P."/>
            <person name="Magnisalis V."/>
            <person name="Maru K."/>
            <person name="Matthews C."/>
            <person name="McCusker W."/>
            <person name="McDonough S."/>
            <person name="Mehta T."/>
            <person name="Meldrim J."/>
            <person name="Meneus L."/>
            <person name="Mihai O."/>
            <person name="Mihalev A."/>
            <person name="Mihova T."/>
            <person name="Mittelman R."/>
            <person name="Mlenga V."/>
            <person name="Montmayeur A."/>
            <person name="Mulrain L."/>
            <person name="Navidi A."/>
            <person name="Naylor J."/>
            <person name="Negash T."/>
            <person name="Nguyen T."/>
            <person name="Nguyen N."/>
            <person name="Nicol R."/>
            <person name="Norbu C."/>
            <person name="Norbu N."/>
            <person name="Novod N."/>
            <person name="O'Neill B."/>
            <person name="Osman S."/>
            <person name="Markiewicz E."/>
            <person name="Oyono O.L."/>
            <person name="Patti C."/>
            <person name="Phunkhang P."/>
            <person name="Pierre F."/>
            <person name="Priest M."/>
            <person name="Raghuraman S."/>
            <person name="Rege F."/>
            <person name="Reyes R."/>
            <person name="Rise C."/>
            <person name="Rogov P."/>
            <person name="Ross K."/>
            <person name="Ryan E."/>
            <person name="Settipalli S."/>
            <person name="Shea T."/>
            <person name="Sherpa N."/>
            <person name="Shi L."/>
            <person name="Shih D."/>
            <person name="Sparrow T."/>
            <person name="Spaulding J."/>
            <person name="Stalker J."/>
            <person name="Stange-Thomann N."/>
            <person name="Stavropoulos S."/>
            <person name="Stone C."/>
            <person name="Strader C."/>
            <person name="Tesfaye S."/>
            <person name="Thomson T."/>
            <person name="Thoulutsang Y."/>
            <person name="Thoulutsang D."/>
            <person name="Topham K."/>
            <person name="Topping I."/>
            <person name="Tsamla T."/>
            <person name="Vassiliev H."/>
            <person name="Vo A."/>
            <person name="Wangchuk T."/>
            <person name="Wangdi T."/>
            <person name="Weiand M."/>
            <person name="Wilkinson J."/>
            <person name="Wilson A."/>
            <person name="Yadav S."/>
            <person name="Young G."/>
            <person name="Yu Q."/>
            <person name="Zembek L."/>
            <person name="Zhong D."/>
            <person name="Zimmer A."/>
            <person name="Zwirko Z."/>
            <person name="Jaffe D.B."/>
            <person name="Alvarez P."/>
            <person name="Brockman W."/>
            <person name="Butler J."/>
            <person name="Chin C."/>
            <person name="Gnerre S."/>
            <person name="Grabherr M."/>
            <person name="Kleber M."/>
            <person name="Mauceli E."/>
            <person name="MacCallum I."/>
        </authorList>
    </citation>
    <scope>NUCLEOTIDE SEQUENCE [LARGE SCALE GENOMIC DNA]</scope>
    <source>
        <strain evidence="3">MSH-3 / Tucson 14011-0111.49</strain>
    </source>
</reference>
<evidence type="ECO:0000313" key="3">
    <source>
        <dbReference type="Proteomes" id="UP000008744"/>
    </source>
</evidence>
<feature type="compositionally biased region" description="Low complexity" evidence="1">
    <location>
        <begin position="236"/>
        <end position="259"/>
    </location>
</feature>
<dbReference type="OMA" id="CINPSGP"/>
<feature type="compositionally biased region" description="Basic and acidic residues" evidence="1">
    <location>
        <begin position="260"/>
        <end position="276"/>
    </location>
</feature>